<dbReference type="InterPro" id="IPR012337">
    <property type="entry name" value="RNaseH-like_sf"/>
</dbReference>
<feature type="domain" description="HAT C-terminal dimerisation" evidence="2">
    <location>
        <begin position="213"/>
        <end position="288"/>
    </location>
</feature>
<dbReference type="GO" id="GO:0046983">
    <property type="term" value="F:protein dimerization activity"/>
    <property type="evidence" value="ECO:0007669"/>
    <property type="project" value="InterPro"/>
</dbReference>
<accession>A0A7M4ESI4</accession>
<organism evidence="3 4">
    <name type="scientific">Crocodylus porosus</name>
    <name type="common">Saltwater crocodile</name>
    <name type="synonym">Estuarine crocodile</name>
    <dbReference type="NCBI Taxonomy" id="8502"/>
    <lineage>
        <taxon>Eukaryota</taxon>
        <taxon>Metazoa</taxon>
        <taxon>Chordata</taxon>
        <taxon>Craniata</taxon>
        <taxon>Vertebrata</taxon>
        <taxon>Euteleostomi</taxon>
        <taxon>Archelosauria</taxon>
        <taxon>Archosauria</taxon>
        <taxon>Crocodylia</taxon>
        <taxon>Longirostres</taxon>
        <taxon>Crocodylidae</taxon>
        <taxon>Crocodylus</taxon>
    </lineage>
</organism>
<dbReference type="GeneTree" id="ENSGT00940000161131"/>
<dbReference type="Proteomes" id="UP000594220">
    <property type="component" value="Unplaced"/>
</dbReference>
<reference evidence="3" key="2">
    <citation type="submission" date="2025-09" db="UniProtKB">
        <authorList>
            <consortium name="Ensembl"/>
        </authorList>
    </citation>
    <scope>IDENTIFICATION</scope>
</reference>
<dbReference type="AlphaFoldDB" id="A0A7M4ESI4"/>
<protein>
    <recommendedName>
        <fullName evidence="2">HAT C-terminal dimerisation domain-containing protein</fullName>
    </recommendedName>
</protein>
<evidence type="ECO:0000313" key="4">
    <source>
        <dbReference type="Proteomes" id="UP000594220"/>
    </source>
</evidence>
<dbReference type="OMA" id="RCDIENE"/>
<reference evidence="3" key="1">
    <citation type="submission" date="2025-08" db="UniProtKB">
        <authorList>
            <consortium name="Ensembl"/>
        </authorList>
    </citation>
    <scope>IDENTIFICATION</scope>
</reference>
<dbReference type="PANTHER" id="PTHR47241:SF1">
    <property type="entry name" value="BED-TYPE DOMAIN-CONTAINING PROTEIN"/>
    <property type="match status" value="1"/>
</dbReference>
<name>A0A7M4ESI4_CROPO</name>
<evidence type="ECO:0000259" key="2">
    <source>
        <dbReference type="Pfam" id="PF05699"/>
    </source>
</evidence>
<keyword evidence="4" id="KW-1185">Reference proteome</keyword>
<dbReference type="SUPFAM" id="SSF53098">
    <property type="entry name" value="Ribonuclease H-like"/>
    <property type="match status" value="1"/>
</dbReference>
<evidence type="ECO:0000313" key="3">
    <source>
        <dbReference type="Ensembl" id="ENSCPRP00005014109.1"/>
    </source>
</evidence>
<dbReference type="Ensembl" id="ENSCPRT00005016577.1">
    <property type="protein sequence ID" value="ENSCPRP00005014109.1"/>
    <property type="gene ID" value="ENSCPRG00005009939.1"/>
</dbReference>
<feature type="region of interest" description="Disordered" evidence="1">
    <location>
        <begin position="152"/>
        <end position="178"/>
    </location>
</feature>
<dbReference type="PANTHER" id="PTHR47241">
    <property type="entry name" value="FINGER PROTEIN, PUTATIVE-RELATED"/>
    <property type="match status" value="1"/>
</dbReference>
<proteinExistence type="predicted"/>
<dbReference type="Pfam" id="PF05699">
    <property type="entry name" value="Dimer_Tnp_hAT"/>
    <property type="match status" value="1"/>
</dbReference>
<dbReference type="InterPro" id="IPR052865">
    <property type="entry name" value="Zinc_finger_BED"/>
</dbReference>
<evidence type="ECO:0000256" key="1">
    <source>
        <dbReference type="SAM" id="MobiDB-lite"/>
    </source>
</evidence>
<dbReference type="InterPro" id="IPR008906">
    <property type="entry name" value="HATC_C_dom"/>
</dbReference>
<sequence length="319" mass="35162">MLERLVEQQKAIHEMALLGEIGISGPLNRAEWDTISQILVVLKPFLEATETLSAGDALLSQVIPVVKELQNQMEKFQGINVPGWGKPLSPDVQALVRRLKEGIRKQLDPLQSSTVHVLAAMCDPRVKGSICGRQNLAQWTEVLVKRVRDAEGRRRGDVEEEDPLSCASMLSTRQSPPPPQVLPIWAKGMASLVGSRGTRPHHQAGSAQALVATYLTEDVEPLLCNPLAYWASRSQMWPDLATVAREHLSCPPTSVPSERVFSIAGDVTPHHTSLDPGLVEQLVFLKVNLPLLGFPKLQEGREVTIPAVFVQIRQEMTQL</sequence>